<feature type="signal peptide" evidence="2">
    <location>
        <begin position="1"/>
        <end position="20"/>
    </location>
</feature>
<dbReference type="AlphaFoldDB" id="A0A368JZ77"/>
<accession>A0A368JZ77</accession>
<keyword evidence="4" id="KW-1185">Reference proteome</keyword>
<dbReference type="EMBL" id="QOWE01000001">
    <property type="protein sequence ID" value="RCR71511.1"/>
    <property type="molecule type" value="Genomic_DNA"/>
</dbReference>
<gene>
    <name evidence="3" type="ORF">DUE52_00845</name>
</gene>
<feature type="chain" id="PRO_5016688927" evidence="2">
    <location>
        <begin position="21"/>
        <end position="129"/>
    </location>
</feature>
<evidence type="ECO:0000313" key="4">
    <source>
        <dbReference type="Proteomes" id="UP000253383"/>
    </source>
</evidence>
<evidence type="ECO:0000256" key="1">
    <source>
        <dbReference type="SAM" id="MobiDB-lite"/>
    </source>
</evidence>
<evidence type="ECO:0000313" key="3">
    <source>
        <dbReference type="EMBL" id="RCR71511.1"/>
    </source>
</evidence>
<sequence length="129" mass="14107">MKTYIFALALSGLTILNAAAQDDTKRRKDVTYSTHNYKHPNKAAVAQKWANQKGEGISAPAVNNRAVANYKQPRLNTEPVNGILVPHTAEENLANRNYKIQHFNVAGQEAPATEVAGNTPKGTLPQENE</sequence>
<reference evidence="3 4" key="1">
    <citation type="submission" date="2018-07" db="EMBL/GenBank/DDBJ databases">
        <title>Genome analysis of Larkinella rosea.</title>
        <authorList>
            <person name="Zhou Z."/>
            <person name="Wang G."/>
        </authorList>
    </citation>
    <scope>NUCLEOTIDE SEQUENCE [LARGE SCALE GENOMIC DNA]</scope>
    <source>
        <strain evidence="4">zzj9</strain>
    </source>
</reference>
<organism evidence="3 4">
    <name type="scientific">Larkinella punicea</name>
    <dbReference type="NCBI Taxonomy" id="2315727"/>
    <lineage>
        <taxon>Bacteria</taxon>
        <taxon>Pseudomonadati</taxon>
        <taxon>Bacteroidota</taxon>
        <taxon>Cytophagia</taxon>
        <taxon>Cytophagales</taxon>
        <taxon>Spirosomataceae</taxon>
        <taxon>Larkinella</taxon>
    </lineage>
</organism>
<name>A0A368JZ77_9BACT</name>
<keyword evidence="2" id="KW-0732">Signal</keyword>
<evidence type="ECO:0000256" key="2">
    <source>
        <dbReference type="SAM" id="SignalP"/>
    </source>
</evidence>
<protein>
    <submittedName>
        <fullName evidence="3">Uncharacterized protein</fullName>
    </submittedName>
</protein>
<dbReference type="Proteomes" id="UP000253383">
    <property type="component" value="Unassembled WGS sequence"/>
</dbReference>
<comment type="caution">
    <text evidence="3">The sequence shown here is derived from an EMBL/GenBank/DDBJ whole genome shotgun (WGS) entry which is preliminary data.</text>
</comment>
<proteinExistence type="predicted"/>
<feature type="region of interest" description="Disordered" evidence="1">
    <location>
        <begin position="109"/>
        <end position="129"/>
    </location>
</feature>